<dbReference type="Gene3D" id="3.40.50.720">
    <property type="entry name" value="NAD(P)-binding Rossmann-like Domain"/>
    <property type="match status" value="1"/>
</dbReference>
<keyword evidence="7 13" id="KW-0560">Oxidoreductase</keyword>
<keyword evidence="4" id="KW-0479">Metal-binding</keyword>
<organism evidence="13 14">
    <name type="scientific">Nocardioides panzhihuensis</name>
    <dbReference type="NCBI Taxonomy" id="860243"/>
    <lineage>
        <taxon>Bacteria</taxon>
        <taxon>Bacillati</taxon>
        <taxon>Actinomycetota</taxon>
        <taxon>Actinomycetes</taxon>
        <taxon>Propionibacteriales</taxon>
        <taxon>Nocardioidaceae</taxon>
        <taxon>Nocardioides</taxon>
    </lineage>
</organism>
<dbReference type="Gene3D" id="3.50.50.60">
    <property type="entry name" value="FAD/NAD(P)-binding domain"/>
    <property type="match status" value="1"/>
</dbReference>
<evidence type="ECO:0000256" key="4">
    <source>
        <dbReference type="ARBA" id="ARBA00022723"/>
    </source>
</evidence>
<keyword evidence="9" id="KW-0411">Iron-sulfur</keyword>
<dbReference type="Pfam" id="PF00037">
    <property type="entry name" value="Fer4"/>
    <property type="match status" value="1"/>
</dbReference>
<reference evidence="13 14" key="1">
    <citation type="submission" date="2020-07" db="EMBL/GenBank/DDBJ databases">
        <title>Sequencing the genomes of 1000 actinobacteria strains.</title>
        <authorList>
            <person name="Klenk H.-P."/>
        </authorList>
    </citation>
    <scope>NUCLEOTIDE SEQUENCE [LARGE SCALE GENOMIC DNA]</scope>
    <source>
        <strain evidence="13 14">DSM 26487</strain>
    </source>
</reference>
<dbReference type="InterPro" id="IPR055275">
    <property type="entry name" value="Ferredox_Rdtase"/>
</dbReference>
<evidence type="ECO:0000256" key="9">
    <source>
        <dbReference type="ARBA" id="ARBA00023014"/>
    </source>
</evidence>
<dbReference type="InterPro" id="IPR023753">
    <property type="entry name" value="FAD/NAD-binding_dom"/>
</dbReference>
<evidence type="ECO:0000259" key="12">
    <source>
        <dbReference type="PROSITE" id="PS51379"/>
    </source>
</evidence>
<dbReference type="GO" id="GO:0051536">
    <property type="term" value="F:iron-sulfur cluster binding"/>
    <property type="evidence" value="ECO:0007669"/>
    <property type="project" value="UniProtKB-KW"/>
</dbReference>
<dbReference type="AlphaFoldDB" id="A0A7Z0DMU1"/>
<name>A0A7Z0DMU1_9ACTN</name>
<evidence type="ECO:0000256" key="10">
    <source>
        <dbReference type="ARBA" id="ARBA00047776"/>
    </source>
</evidence>
<dbReference type="RefSeq" id="WP_179658646.1">
    <property type="nucleotide sequence ID" value="NZ_JACBZR010000001.1"/>
</dbReference>
<dbReference type="Gene3D" id="3.30.70.20">
    <property type="match status" value="1"/>
</dbReference>
<dbReference type="PROSITE" id="PS00198">
    <property type="entry name" value="4FE4S_FER_1"/>
    <property type="match status" value="1"/>
</dbReference>
<dbReference type="InterPro" id="IPR017896">
    <property type="entry name" value="4Fe4S_Fe-S-bd"/>
</dbReference>
<dbReference type="GO" id="GO:0046872">
    <property type="term" value="F:metal ion binding"/>
    <property type="evidence" value="ECO:0007669"/>
    <property type="project" value="UniProtKB-KW"/>
</dbReference>
<proteinExistence type="predicted"/>
<keyword evidence="14" id="KW-1185">Reference proteome</keyword>
<dbReference type="InterPro" id="IPR036188">
    <property type="entry name" value="FAD/NAD-bd_sf"/>
</dbReference>
<dbReference type="SUPFAM" id="SSF51971">
    <property type="entry name" value="Nucleotide-binding domain"/>
    <property type="match status" value="1"/>
</dbReference>
<feature type="domain" description="4Fe-4S ferredoxin-type" evidence="12">
    <location>
        <begin position="37"/>
        <end position="66"/>
    </location>
</feature>
<dbReference type="PANTHER" id="PTHR48467">
    <property type="entry name" value="GLUTAMATE SYNTHASE 1 [NADH], CHLOROPLASTIC-LIKE"/>
    <property type="match status" value="1"/>
</dbReference>
<protein>
    <recommendedName>
        <fullName evidence="2">ferredoxin--NADP(+) reductase</fullName>
        <ecNumber evidence="2">1.18.1.2</ecNumber>
    </recommendedName>
</protein>
<dbReference type="PRINTS" id="PR00419">
    <property type="entry name" value="ADXRDTASE"/>
</dbReference>
<dbReference type="EMBL" id="JACBZR010000001">
    <property type="protein sequence ID" value="NYI78300.1"/>
    <property type="molecule type" value="Genomic_DNA"/>
</dbReference>
<evidence type="ECO:0000256" key="3">
    <source>
        <dbReference type="ARBA" id="ARBA00022630"/>
    </source>
</evidence>
<evidence type="ECO:0000256" key="2">
    <source>
        <dbReference type="ARBA" id="ARBA00013223"/>
    </source>
</evidence>
<feature type="domain" description="4Fe-4S ferredoxin-type" evidence="12">
    <location>
        <begin position="1"/>
        <end position="29"/>
    </location>
</feature>
<keyword evidence="5" id="KW-0274">FAD</keyword>
<dbReference type="Pfam" id="PF07992">
    <property type="entry name" value="Pyr_redox_2"/>
    <property type="match status" value="1"/>
</dbReference>
<keyword evidence="8" id="KW-0408">Iron</keyword>
<evidence type="ECO:0000256" key="7">
    <source>
        <dbReference type="ARBA" id="ARBA00023002"/>
    </source>
</evidence>
<evidence type="ECO:0000313" key="14">
    <source>
        <dbReference type="Proteomes" id="UP000564496"/>
    </source>
</evidence>
<sequence>MTHVITGSCCNDAACVPVCPVNCIHPAPGEPDFGTAEMLYIDDASCIDCGACVDVCPVSAITADYDLDPIDEPFLALNSAWFAAPERSSYAPPPREPVLTATRPGPLKVAVVGTGPTGGYVTESLLGVRGVKAEVTVIDRLLTPGGLVRYGVAPDHLATKDAGTSIEKVLKAPGVSVRLGVDVGVDVTLEELAASHHAVVVATGASEGRKLAIPGEDLPGSHSAVDFVGWYNGHPAQAGLEFDLTSERAVVIGNGNVALDVARILLATPDVLRRSDIAAHALEALAESKIREVVLVGRRGPEHAAFTAGELIGLTQVAGLGLSVRPEDLDVASEDPIVAHKLDLLRGLTGDDAEHRLEFRFGLRPTDLLGETSVRAVRFDDGDELEAGLVLSAIGYRGRPVPGLPFDEALGRVPNEDGRVAPGLYVSGWIKRGPSGGIGANKWCAKETVGALVADFEAGLLPDPTGEIPSVGVGMDAWAKIDGREKQLGRESGRPRIKLVDPDEQRTLLSS</sequence>
<comment type="catalytic activity">
    <reaction evidence="10">
        <text>2 reduced [2Fe-2S]-[ferredoxin] + NADP(+) + H(+) = 2 oxidized [2Fe-2S]-[ferredoxin] + NADPH</text>
        <dbReference type="Rhea" id="RHEA:20125"/>
        <dbReference type="Rhea" id="RHEA-COMP:10000"/>
        <dbReference type="Rhea" id="RHEA-COMP:10001"/>
        <dbReference type="ChEBI" id="CHEBI:15378"/>
        <dbReference type="ChEBI" id="CHEBI:33737"/>
        <dbReference type="ChEBI" id="CHEBI:33738"/>
        <dbReference type="ChEBI" id="CHEBI:57783"/>
        <dbReference type="ChEBI" id="CHEBI:58349"/>
        <dbReference type="EC" id="1.18.1.2"/>
    </reaction>
</comment>
<dbReference type="EC" id="1.18.1.2" evidence="2"/>
<comment type="caution">
    <text evidence="13">The sequence shown here is derived from an EMBL/GenBank/DDBJ whole genome shotgun (WGS) entry which is preliminary data.</text>
</comment>
<evidence type="ECO:0000256" key="1">
    <source>
        <dbReference type="ARBA" id="ARBA00001974"/>
    </source>
</evidence>
<evidence type="ECO:0000256" key="6">
    <source>
        <dbReference type="ARBA" id="ARBA00022857"/>
    </source>
</evidence>
<keyword evidence="3" id="KW-0285">Flavoprotein</keyword>
<evidence type="ECO:0000256" key="8">
    <source>
        <dbReference type="ARBA" id="ARBA00023004"/>
    </source>
</evidence>
<dbReference type="GO" id="GO:0004324">
    <property type="term" value="F:ferredoxin-NADP+ reductase activity"/>
    <property type="evidence" value="ECO:0007669"/>
    <property type="project" value="UniProtKB-EC"/>
</dbReference>
<gene>
    <name evidence="13" type="ORF">BJ988_002948</name>
</gene>
<dbReference type="PANTHER" id="PTHR48467:SF1">
    <property type="entry name" value="GLUTAMATE SYNTHASE 1 [NADH], CHLOROPLASTIC-LIKE"/>
    <property type="match status" value="1"/>
</dbReference>
<evidence type="ECO:0000256" key="11">
    <source>
        <dbReference type="SAM" id="MobiDB-lite"/>
    </source>
</evidence>
<evidence type="ECO:0000256" key="5">
    <source>
        <dbReference type="ARBA" id="ARBA00022827"/>
    </source>
</evidence>
<dbReference type="SUPFAM" id="SSF54862">
    <property type="entry name" value="4Fe-4S ferredoxins"/>
    <property type="match status" value="1"/>
</dbReference>
<dbReference type="InterPro" id="IPR017900">
    <property type="entry name" value="4Fe4S_Fe_S_CS"/>
</dbReference>
<comment type="cofactor">
    <cofactor evidence="1">
        <name>FAD</name>
        <dbReference type="ChEBI" id="CHEBI:57692"/>
    </cofactor>
</comment>
<keyword evidence="6" id="KW-0521">NADP</keyword>
<dbReference type="Proteomes" id="UP000564496">
    <property type="component" value="Unassembled WGS sequence"/>
</dbReference>
<dbReference type="PROSITE" id="PS51379">
    <property type="entry name" value="4FE4S_FER_2"/>
    <property type="match status" value="2"/>
</dbReference>
<evidence type="ECO:0000313" key="13">
    <source>
        <dbReference type="EMBL" id="NYI78300.1"/>
    </source>
</evidence>
<accession>A0A7Z0DMU1</accession>
<feature type="region of interest" description="Disordered" evidence="11">
    <location>
        <begin position="484"/>
        <end position="511"/>
    </location>
</feature>